<dbReference type="SUPFAM" id="SSF58096">
    <property type="entry name" value="Colicin Ia, N-terminal domain"/>
    <property type="match status" value="1"/>
</dbReference>
<protein>
    <submittedName>
        <fullName evidence="2">Uncharacterized protein</fullName>
    </submittedName>
</protein>
<feature type="region of interest" description="Disordered" evidence="1">
    <location>
        <begin position="158"/>
        <end position="198"/>
    </location>
</feature>
<dbReference type="AlphaFoldDB" id="A0A8J4QZP0"/>
<accession>A0A8J4QZP0</accession>
<dbReference type="Proteomes" id="UP000737018">
    <property type="component" value="Unassembled WGS sequence"/>
</dbReference>
<name>A0A8J4QZP0_9ROSI</name>
<comment type="caution">
    <text evidence="2">The sequence shown here is derived from an EMBL/GenBank/DDBJ whole genome shotgun (WGS) entry which is preliminary data.</text>
</comment>
<sequence length="198" mass="20790">MEEATEIPKWGFLGGIILRHVMILGAAQAKPSGGSKAFHSGSVMPMGAQGGALLSSLSAIAMDQIVLDMAIKGVSQALSIHDKTLEEATKTVWDSMIGMDATKLILTTNATALKTEMTHAKVMGQKEALDEARNELMEVKNDLREARNELMEVKNDVREVKAVVGPPKFPPPSSGGGSSSGGGGGNGSGSDGEGWQWR</sequence>
<keyword evidence="3" id="KW-1185">Reference proteome</keyword>
<feature type="compositionally biased region" description="Gly residues" evidence="1">
    <location>
        <begin position="174"/>
        <end position="192"/>
    </location>
</feature>
<dbReference type="GO" id="GO:0031640">
    <property type="term" value="P:killing of cells of another organism"/>
    <property type="evidence" value="ECO:0007669"/>
    <property type="project" value="InterPro"/>
</dbReference>
<dbReference type="InterPro" id="IPR014739">
    <property type="entry name" value="Channel_colicin_N_sf"/>
</dbReference>
<proteinExistence type="predicted"/>
<dbReference type="GO" id="GO:0050829">
    <property type="term" value="P:defense response to Gram-negative bacterium"/>
    <property type="evidence" value="ECO:0007669"/>
    <property type="project" value="InterPro"/>
</dbReference>
<evidence type="ECO:0000256" key="1">
    <source>
        <dbReference type="SAM" id="MobiDB-lite"/>
    </source>
</evidence>
<dbReference type="GO" id="GO:0016020">
    <property type="term" value="C:membrane"/>
    <property type="evidence" value="ECO:0007669"/>
    <property type="project" value="InterPro"/>
</dbReference>
<gene>
    <name evidence="2" type="ORF">CMV_018636</name>
</gene>
<dbReference type="GO" id="GO:0140911">
    <property type="term" value="F:pore-forming activity"/>
    <property type="evidence" value="ECO:0007669"/>
    <property type="project" value="InterPro"/>
</dbReference>
<organism evidence="2 3">
    <name type="scientific">Castanea mollissima</name>
    <name type="common">Chinese chestnut</name>
    <dbReference type="NCBI Taxonomy" id="60419"/>
    <lineage>
        <taxon>Eukaryota</taxon>
        <taxon>Viridiplantae</taxon>
        <taxon>Streptophyta</taxon>
        <taxon>Embryophyta</taxon>
        <taxon>Tracheophyta</taxon>
        <taxon>Spermatophyta</taxon>
        <taxon>Magnoliopsida</taxon>
        <taxon>eudicotyledons</taxon>
        <taxon>Gunneridae</taxon>
        <taxon>Pentapetalae</taxon>
        <taxon>rosids</taxon>
        <taxon>fabids</taxon>
        <taxon>Fagales</taxon>
        <taxon>Fagaceae</taxon>
        <taxon>Castanea</taxon>
    </lineage>
</organism>
<evidence type="ECO:0000313" key="3">
    <source>
        <dbReference type="Proteomes" id="UP000737018"/>
    </source>
</evidence>
<dbReference type="EMBL" id="JRKL02003159">
    <property type="protein sequence ID" value="KAF3956214.1"/>
    <property type="molecule type" value="Genomic_DNA"/>
</dbReference>
<reference evidence="2" key="1">
    <citation type="submission" date="2020-03" db="EMBL/GenBank/DDBJ databases">
        <title>Castanea mollissima Vanexum genome sequencing.</title>
        <authorList>
            <person name="Staton M."/>
        </authorList>
    </citation>
    <scope>NUCLEOTIDE SEQUENCE</scope>
    <source>
        <tissue evidence="2">Leaf</tissue>
    </source>
</reference>
<dbReference type="OrthoDB" id="10442262at2759"/>
<evidence type="ECO:0000313" key="2">
    <source>
        <dbReference type="EMBL" id="KAF3956214.1"/>
    </source>
</evidence>